<accession>A0A7R9Z1M7</accession>
<dbReference type="EMBL" id="HBEC01034397">
    <property type="protein sequence ID" value="CAD8301280.1"/>
    <property type="molecule type" value="Transcribed_RNA"/>
</dbReference>
<dbReference type="AlphaFoldDB" id="A0A7R9Z1M7"/>
<organism evidence="1">
    <name type="scientific">Chlamydomonas euryale</name>
    <dbReference type="NCBI Taxonomy" id="1486919"/>
    <lineage>
        <taxon>Eukaryota</taxon>
        <taxon>Viridiplantae</taxon>
        <taxon>Chlorophyta</taxon>
        <taxon>core chlorophytes</taxon>
        <taxon>Chlorophyceae</taxon>
        <taxon>CS clade</taxon>
        <taxon>Chlamydomonadales</taxon>
        <taxon>Chlamydomonadaceae</taxon>
        <taxon>Chlamydomonas</taxon>
    </lineage>
</organism>
<reference evidence="1" key="1">
    <citation type="submission" date="2021-01" db="EMBL/GenBank/DDBJ databases">
        <authorList>
            <person name="Corre E."/>
            <person name="Pelletier E."/>
            <person name="Niang G."/>
            <person name="Scheremetjew M."/>
            <person name="Finn R."/>
            <person name="Kale V."/>
            <person name="Holt S."/>
            <person name="Cochrane G."/>
            <person name="Meng A."/>
            <person name="Brown T."/>
            <person name="Cohen L."/>
        </authorList>
    </citation>
    <scope>NUCLEOTIDE SEQUENCE</scope>
    <source>
        <strain evidence="1">CCMP219</strain>
    </source>
</reference>
<sequence length="159" mass="17417">MRTQAWSAADYIALQVHGVRAAGLREWRCICMAEGLQVCGNGVAAAWRKQHTIGALRQERHDPMLSYARLSKKAPTGMVQRAGLHGTRMSSALQAGRRACTRAHAGTVGVQRPETALLGRKENAGKKEGLARGCRQVGRATYSDTAILLLPQHHELRRK</sequence>
<protein>
    <submittedName>
        <fullName evidence="1">Uncharacterized protein</fullName>
    </submittedName>
</protein>
<gene>
    <name evidence="1" type="ORF">CEUR00632_LOCUS15978</name>
</gene>
<proteinExistence type="predicted"/>
<name>A0A7R9Z1M7_9CHLO</name>
<evidence type="ECO:0000313" key="1">
    <source>
        <dbReference type="EMBL" id="CAD8301280.1"/>
    </source>
</evidence>